<evidence type="ECO:0000256" key="4">
    <source>
        <dbReference type="ARBA" id="ARBA00022741"/>
    </source>
</evidence>
<gene>
    <name evidence="11" type="ORF">SASPL_146058</name>
</gene>
<dbReference type="SUPFAM" id="SSF52540">
    <property type="entry name" value="P-loop containing nucleoside triphosphate hydrolases"/>
    <property type="match status" value="1"/>
</dbReference>
<dbReference type="InterPro" id="IPR027417">
    <property type="entry name" value="P-loop_NTPase"/>
</dbReference>
<comment type="similarity">
    <text evidence="1">Belongs to the disease resistance NB-LRR family.</text>
</comment>
<keyword evidence="3" id="KW-0677">Repeat</keyword>
<evidence type="ECO:0000256" key="5">
    <source>
        <dbReference type="ARBA" id="ARBA00022821"/>
    </source>
</evidence>
<dbReference type="InterPro" id="IPR038005">
    <property type="entry name" value="RX-like_CC"/>
</dbReference>
<dbReference type="EMBL" id="PNBA02000017">
    <property type="protein sequence ID" value="KAG6395413.1"/>
    <property type="molecule type" value="Genomic_DNA"/>
</dbReference>
<evidence type="ECO:0000259" key="10">
    <source>
        <dbReference type="Pfam" id="PF25019"/>
    </source>
</evidence>
<dbReference type="InterPro" id="IPR041118">
    <property type="entry name" value="Rx_N"/>
</dbReference>
<proteinExistence type="inferred from homology"/>
<name>A0A8X8Z8L3_SALSN</name>
<evidence type="ECO:0000259" key="9">
    <source>
        <dbReference type="Pfam" id="PF23559"/>
    </source>
</evidence>
<feature type="domain" description="Disease resistance N-terminal" evidence="8">
    <location>
        <begin position="8"/>
        <end position="93"/>
    </location>
</feature>
<feature type="domain" description="Disease resistance protein winged helix" evidence="9">
    <location>
        <begin position="428"/>
        <end position="499"/>
    </location>
</feature>
<evidence type="ECO:0000259" key="7">
    <source>
        <dbReference type="Pfam" id="PF00931"/>
    </source>
</evidence>
<dbReference type="InterPro" id="IPR036388">
    <property type="entry name" value="WH-like_DNA-bd_sf"/>
</dbReference>
<dbReference type="Gene3D" id="1.10.10.10">
    <property type="entry name" value="Winged helix-like DNA-binding domain superfamily/Winged helix DNA-binding domain"/>
    <property type="match status" value="1"/>
</dbReference>
<keyword evidence="12" id="KW-1185">Reference proteome</keyword>
<protein>
    <recommendedName>
        <fullName evidence="13">Disease resistance protein RPM1</fullName>
    </recommendedName>
</protein>
<dbReference type="Pfam" id="PF18052">
    <property type="entry name" value="Rx_N"/>
    <property type="match status" value="1"/>
</dbReference>
<dbReference type="PRINTS" id="PR00364">
    <property type="entry name" value="DISEASERSIST"/>
</dbReference>
<dbReference type="Pfam" id="PF00931">
    <property type="entry name" value="NB-ARC"/>
    <property type="match status" value="1"/>
</dbReference>
<evidence type="ECO:0000256" key="3">
    <source>
        <dbReference type="ARBA" id="ARBA00022737"/>
    </source>
</evidence>
<reference evidence="11" key="1">
    <citation type="submission" date="2018-01" db="EMBL/GenBank/DDBJ databases">
        <authorList>
            <person name="Mao J.F."/>
        </authorList>
    </citation>
    <scope>NUCLEOTIDE SEQUENCE</scope>
    <source>
        <strain evidence="11">Huo1</strain>
        <tissue evidence="11">Leaf</tissue>
    </source>
</reference>
<evidence type="ECO:0000256" key="1">
    <source>
        <dbReference type="ARBA" id="ARBA00008894"/>
    </source>
</evidence>
<dbReference type="PANTHER" id="PTHR36766">
    <property type="entry name" value="PLANT BROAD-SPECTRUM MILDEW RESISTANCE PROTEIN RPW8"/>
    <property type="match status" value="1"/>
</dbReference>
<dbReference type="InterPro" id="IPR042197">
    <property type="entry name" value="Apaf_helical"/>
</dbReference>
<dbReference type="InterPro" id="IPR058922">
    <property type="entry name" value="WHD_DRP"/>
</dbReference>
<dbReference type="AlphaFoldDB" id="A0A8X8Z8L3"/>
<keyword evidence="5" id="KW-0611">Plant defense</keyword>
<feature type="domain" description="NB-ARC" evidence="7">
    <location>
        <begin position="172"/>
        <end position="346"/>
    </location>
</feature>
<evidence type="ECO:0000313" key="12">
    <source>
        <dbReference type="Proteomes" id="UP000298416"/>
    </source>
</evidence>
<dbReference type="GO" id="GO:0043531">
    <property type="term" value="F:ADP binding"/>
    <property type="evidence" value="ECO:0007669"/>
    <property type="project" value="InterPro"/>
</dbReference>
<evidence type="ECO:0000256" key="6">
    <source>
        <dbReference type="ARBA" id="ARBA00022840"/>
    </source>
</evidence>
<dbReference type="Gene3D" id="1.20.5.4130">
    <property type="match status" value="1"/>
</dbReference>
<dbReference type="Pfam" id="PF25019">
    <property type="entry name" value="LRR_R13L1-DRL21"/>
    <property type="match status" value="1"/>
</dbReference>
<sequence length="1100" mass="124935">MDGASSAAIEVLVQNLINLFKDEYSLLRGLDKDAQQLQRTLETIQAYLNDAEKKSITQDSAKIWLRELEVVAFDADNVLDELSYHLLHKKAKKMRTPKGKDKVLSCFSSFNGILHRRDMAHTIKQINATFECMNKRATDLGIQSVIVNAPAIAHTSIETDSFSLDPIFIGRNDDVSKLVDMLTQIHEDRIFSMVALVGMGGMGKTTLTRKVFNHESIKARFGSLIWVHVSQKFDPISLFKKILSALTSDGDGVERRELILKRLQEVLKSKTYLLVLDDVWNEDVQMWEDFINSMSGVTSTTGNSILITTRSEKVAFTVNQFHIHHLNGLSDEDCWSLIKAKTFDKNGEVPSGFEMIGRQIAKRCRGLPLAANVVGGVLRSKSEEEWCLINENWLSDAQGGENISKILKLSYDHLPSPSLKKCFTFCSVFPKGRKILKEELIELWMAEGFLQPSRRNDMESVGDMFFNVLLQNSLLQVQMGGVYGNLKSCMMHDLVHDLASSVVSNNADGSIVVRYKFLEEESSPIPKNVAKHLRTLFLKGGIPGTIFSNFERLHNLTLSGGYKELPNSIRELIHLRNLNVYETEIVNLPKWIGELHHLQTLRACWRSENLPSTLKYMFNLRHLHIDSNTKLPEEIGRLTSLRTLPYFTVGKEKGFQIEELGSLNNLKGSLEIKDLEMVHDKEEALKANMFQKPNLFDLAYTWSDGREEGTNDESVLEGLQPQSNLKKLKISGFKGIRFPTWAEKMAVRDGPQGSWVPLDNLTEIKLSNCSEIEEIPTLEHLPNLKSLSLYRLKKVRLINASFNHLTSLEIEELDQLDCLPEWIFYNNQNLSLLYISNCRVLRELAGVETLNSLESLYIHHCENLKSIGSPSGGARQSQGILRRLSIRRCGELMELPCEMLELWAPTIEELELEGLRSLKNLPMLIDCLVKSSTCLKYLTIRGVPKLKAASVESWDLSSLESLSIDVSVEWSRGDSVGIAETVEGMLQRCCNSLRYLSLEGMENWEWLPQSIQYLTTLLDELRLSNIGVEELPQWLGNLSSLRGLYLWNCNKLKRLTSVDALNHLTKLEELYIRDCPELRIDSEWRNHHGNLKIYVDGHPV</sequence>
<evidence type="ECO:0008006" key="13">
    <source>
        <dbReference type="Google" id="ProtNLM"/>
    </source>
</evidence>
<dbReference type="InterPro" id="IPR056789">
    <property type="entry name" value="LRR_R13L1-DRL21"/>
</dbReference>
<keyword evidence="2" id="KW-0433">Leucine-rich repeat</keyword>
<dbReference type="InterPro" id="IPR002182">
    <property type="entry name" value="NB-ARC"/>
</dbReference>
<dbReference type="OrthoDB" id="1001875at2759"/>
<dbReference type="FunFam" id="1.10.10.10:FF:000322">
    <property type="entry name" value="Probable disease resistance protein At1g63360"/>
    <property type="match status" value="1"/>
</dbReference>
<evidence type="ECO:0000313" key="11">
    <source>
        <dbReference type="EMBL" id="KAG6395413.1"/>
    </source>
</evidence>
<keyword evidence="6" id="KW-0067">ATP-binding</keyword>
<evidence type="ECO:0000256" key="2">
    <source>
        <dbReference type="ARBA" id="ARBA00022614"/>
    </source>
</evidence>
<accession>A0A8X8Z8L3</accession>
<dbReference type="PANTHER" id="PTHR36766:SF70">
    <property type="entry name" value="DISEASE RESISTANCE PROTEIN RGA4"/>
    <property type="match status" value="1"/>
</dbReference>
<keyword evidence="4" id="KW-0547">Nucleotide-binding</keyword>
<dbReference type="Gene3D" id="3.80.10.10">
    <property type="entry name" value="Ribonuclease Inhibitor"/>
    <property type="match status" value="3"/>
</dbReference>
<dbReference type="GO" id="GO:0006952">
    <property type="term" value="P:defense response"/>
    <property type="evidence" value="ECO:0007669"/>
    <property type="project" value="UniProtKB-KW"/>
</dbReference>
<evidence type="ECO:0000259" key="8">
    <source>
        <dbReference type="Pfam" id="PF18052"/>
    </source>
</evidence>
<feature type="domain" description="R13L1/DRL21-like LRR repeat region" evidence="10">
    <location>
        <begin position="657"/>
        <end position="790"/>
    </location>
</feature>
<reference evidence="11" key="2">
    <citation type="submission" date="2020-08" db="EMBL/GenBank/DDBJ databases">
        <title>Plant Genome Project.</title>
        <authorList>
            <person name="Zhang R.-G."/>
        </authorList>
    </citation>
    <scope>NUCLEOTIDE SEQUENCE</scope>
    <source>
        <strain evidence="11">Huo1</strain>
        <tissue evidence="11">Leaf</tissue>
    </source>
</reference>
<dbReference type="Pfam" id="PF23559">
    <property type="entry name" value="WHD_DRP"/>
    <property type="match status" value="1"/>
</dbReference>
<dbReference type="Gene3D" id="3.40.50.300">
    <property type="entry name" value="P-loop containing nucleotide triphosphate hydrolases"/>
    <property type="match status" value="1"/>
</dbReference>
<dbReference type="InterPro" id="IPR032675">
    <property type="entry name" value="LRR_dom_sf"/>
</dbReference>
<dbReference type="CDD" id="cd14798">
    <property type="entry name" value="RX-CC_like"/>
    <property type="match status" value="1"/>
</dbReference>
<dbReference type="GO" id="GO:0051707">
    <property type="term" value="P:response to other organism"/>
    <property type="evidence" value="ECO:0007669"/>
    <property type="project" value="UniProtKB-ARBA"/>
</dbReference>
<dbReference type="SUPFAM" id="SSF52058">
    <property type="entry name" value="L domain-like"/>
    <property type="match status" value="1"/>
</dbReference>
<dbReference type="Gene3D" id="1.10.8.430">
    <property type="entry name" value="Helical domain of apoptotic protease-activating factors"/>
    <property type="match status" value="1"/>
</dbReference>
<organism evidence="11">
    <name type="scientific">Salvia splendens</name>
    <name type="common">Scarlet sage</name>
    <dbReference type="NCBI Taxonomy" id="180675"/>
    <lineage>
        <taxon>Eukaryota</taxon>
        <taxon>Viridiplantae</taxon>
        <taxon>Streptophyta</taxon>
        <taxon>Embryophyta</taxon>
        <taxon>Tracheophyta</taxon>
        <taxon>Spermatophyta</taxon>
        <taxon>Magnoliopsida</taxon>
        <taxon>eudicotyledons</taxon>
        <taxon>Gunneridae</taxon>
        <taxon>Pentapetalae</taxon>
        <taxon>asterids</taxon>
        <taxon>lamiids</taxon>
        <taxon>Lamiales</taxon>
        <taxon>Lamiaceae</taxon>
        <taxon>Nepetoideae</taxon>
        <taxon>Mentheae</taxon>
        <taxon>Salviinae</taxon>
        <taxon>Salvia</taxon>
        <taxon>Salvia subgen. Calosphace</taxon>
        <taxon>core Calosphace</taxon>
    </lineage>
</organism>
<dbReference type="GO" id="GO:0005524">
    <property type="term" value="F:ATP binding"/>
    <property type="evidence" value="ECO:0007669"/>
    <property type="project" value="UniProtKB-KW"/>
</dbReference>
<comment type="caution">
    <text evidence="11">The sequence shown here is derived from an EMBL/GenBank/DDBJ whole genome shotgun (WGS) entry which is preliminary data.</text>
</comment>
<dbReference type="Proteomes" id="UP000298416">
    <property type="component" value="Unassembled WGS sequence"/>
</dbReference>